<dbReference type="InterPro" id="IPR006574">
    <property type="entry name" value="PRY"/>
</dbReference>
<dbReference type="FunFam" id="2.60.120.920:FF:000004">
    <property type="entry name" value="Butyrophilin subfamily 1 member A1"/>
    <property type="match status" value="1"/>
</dbReference>
<dbReference type="Pfam" id="PF13765">
    <property type="entry name" value="PRY"/>
    <property type="match status" value="1"/>
</dbReference>
<proteinExistence type="predicted"/>
<dbReference type="PRINTS" id="PR01407">
    <property type="entry name" value="BUTYPHLNCDUF"/>
</dbReference>
<dbReference type="Gene3D" id="2.60.120.920">
    <property type="match status" value="1"/>
</dbReference>
<dbReference type="AlphaFoldDB" id="A0ABD0WJD6"/>
<evidence type="ECO:0000313" key="2">
    <source>
        <dbReference type="EMBL" id="KAL0970023.1"/>
    </source>
</evidence>
<name>A0ABD0WJD6_UMBPY</name>
<dbReference type="PANTHER" id="PTHR24103">
    <property type="entry name" value="E3 UBIQUITIN-PROTEIN LIGASE TRIM"/>
    <property type="match status" value="1"/>
</dbReference>
<dbReference type="InterPro" id="IPR003877">
    <property type="entry name" value="SPRY_dom"/>
</dbReference>
<dbReference type="InterPro" id="IPR043136">
    <property type="entry name" value="B30.2/SPRY_sf"/>
</dbReference>
<dbReference type="EMBL" id="JAGEUA010000007">
    <property type="protein sequence ID" value="KAL0970023.1"/>
    <property type="molecule type" value="Genomic_DNA"/>
</dbReference>
<dbReference type="Pfam" id="PF00622">
    <property type="entry name" value="SPRY"/>
    <property type="match status" value="1"/>
</dbReference>
<dbReference type="InterPro" id="IPR001870">
    <property type="entry name" value="B30.2/SPRY"/>
</dbReference>
<dbReference type="SMART" id="SM00589">
    <property type="entry name" value="PRY"/>
    <property type="match status" value="1"/>
</dbReference>
<organism evidence="2 3">
    <name type="scientific">Umbra pygmaea</name>
    <name type="common">Eastern mudminnow</name>
    <dbReference type="NCBI Taxonomy" id="75934"/>
    <lineage>
        <taxon>Eukaryota</taxon>
        <taxon>Metazoa</taxon>
        <taxon>Chordata</taxon>
        <taxon>Craniata</taxon>
        <taxon>Vertebrata</taxon>
        <taxon>Euteleostomi</taxon>
        <taxon>Actinopterygii</taxon>
        <taxon>Neopterygii</taxon>
        <taxon>Teleostei</taxon>
        <taxon>Protacanthopterygii</taxon>
        <taxon>Esociformes</taxon>
        <taxon>Umbridae</taxon>
        <taxon>Umbra</taxon>
    </lineage>
</organism>
<comment type="caution">
    <text evidence="2">The sequence shown here is derived from an EMBL/GenBank/DDBJ whole genome shotgun (WGS) entry which is preliminary data.</text>
</comment>
<reference evidence="2 3" key="1">
    <citation type="submission" date="2024-06" db="EMBL/GenBank/DDBJ databases">
        <authorList>
            <person name="Pan Q."/>
            <person name="Wen M."/>
            <person name="Jouanno E."/>
            <person name="Zahm M."/>
            <person name="Klopp C."/>
            <person name="Cabau C."/>
            <person name="Louis A."/>
            <person name="Berthelot C."/>
            <person name="Parey E."/>
            <person name="Roest Crollius H."/>
            <person name="Montfort J."/>
            <person name="Robinson-Rechavi M."/>
            <person name="Bouchez O."/>
            <person name="Lampietro C."/>
            <person name="Lopez Roques C."/>
            <person name="Donnadieu C."/>
            <person name="Postlethwait J."/>
            <person name="Bobe J."/>
            <person name="Verreycken H."/>
            <person name="Guiguen Y."/>
        </authorList>
    </citation>
    <scope>NUCLEOTIDE SEQUENCE [LARGE SCALE GENOMIC DNA]</scope>
    <source>
        <strain evidence="2">Up_M1</strain>
        <tissue evidence="2">Testis</tissue>
    </source>
</reference>
<evidence type="ECO:0000313" key="3">
    <source>
        <dbReference type="Proteomes" id="UP001557470"/>
    </source>
</evidence>
<dbReference type="CDD" id="cd13733">
    <property type="entry name" value="SPRY_PRY_C-I_1"/>
    <property type="match status" value="1"/>
</dbReference>
<dbReference type="InterPro" id="IPR013320">
    <property type="entry name" value="ConA-like_dom_sf"/>
</dbReference>
<sequence length="462" mass="53386">MTLLFSFTQKQVLQSQTMQQQPDIHTGWEPSRLEPVYKSSYKKDKHLETVDLTHSEPWNKPKFNKDCHQETWAHSMQWNKPHFSSSKPGLASFHTLQECLQIMTELAEEVNDKLSRKTQATNEGGQVASPSIERSRDLIQLWANELHQNASLQKISQDWRMREMKDLNEEKGRKDEDRCLENQRIMEWATELKNVSEMCGLSDEDIKCLLCPGGVKKSKLAHILPLLEFVTWSLLSVDSEENISKLWLSTKQKAWRSGKPKYIPNSVWQWIHNAFVPVHVDPLSSHPWLAFSEDNLQVWEGGQRAESMNYPHCFDKWPCVLGCQAMNTGRHYWEIALSAEGGWRLGVTSVNAPRRGRFPMTPANGYWTLWRGTQNTLWVCGDPQTKLTVRAHPHIVGIYLDFEEGQISFYDVETRVHIYTFSEMFKEPVVPVFGCLDGDTKIRIMSQPTMLSPPLLLTKMDV</sequence>
<gene>
    <name evidence="2" type="ORF">UPYG_G00236090</name>
</gene>
<dbReference type="SUPFAM" id="SSF49899">
    <property type="entry name" value="Concanavalin A-like lectins/glucanases"/>
    <property type="match status" value="1"/>
</dbReference>
<feature type="domain" description="B30.2/SPRY" evidence="1">
    <location>
        <begin position="258"/>
        <end position="451"/>
    </location>
</feature>
<dbReference type="PROSITE" id="PS50188">
    <property type="entry name" value="B302_SPRY"/>
    <property type="match status" value="1"/>
</dbReference>
<accession>A0ABD0WJD6</accession>
<dbReference type="SMART" id="SM00449">
    <property type="entry name" value="SPRY"/>
    <property type="match status" value="1"/>
</dbReference>
<dbReference type="InterPro" id="IPR003879">
    <property type="entry name" value="Butyrophylin_SPRY"/>
</dbReference>
<dbReference type="Proteomes" id="UP001557470">
    <property type="component" value="Unassembled WGS sequence"/>
</dbReference>
<protein>
    <recommendedName>
        <fullName evidence="1">B30.2/SPRY domain-containing protein</fullName>
    </recommendedName>
</protein>
<dbReference type="InterPro" id="IPR050143">
    <property type="entry name" value="TRIM/RBCC"/>
</dbReference>
<evidence type="ECO:0000259" key="1">
    <source>
        <dbReference type="PROSITE" id="PS50188"/>
    </source>
</evidence>
<keyword evidence="3" id="KW-1185">Reference proteome</keyword>